<dbReference type="Proteomes" id="UP000027456">
    <property type="component" value="Unassembled WGS sequence"/>
</dbReference>
<dbReference type="AlphaFoldDB" id="A0A074RPH6"/>
<dbReference type="HOGENOM" id="CLU_148858_0_0_1"/>
<reference evidence="1 2" key="1">
    <citation type="submission" date="2013-12" db="EMBL/GenBank/DDBJ databases">
        <authorList>
            <person name="Cubeta M."/>
            <person name="Pakala S."/>
            <person name="Fedorova N."/>
            <person name="Thomas E."/>
            <person name="Dean R."/>
            <person name="Jabaji S."/>
            <person name="Neate S."/>
            <person name="Toda T."/>
            <person name="Tavantzis S."/>
            <person name="Vilgalys R."/>
            <person name="Bharathan N."/>
            <person name="Pakala S."/>
            <person name="Losada L.S."/>
            <person name="Zafar N."/>
            <person name="Nierman W."/>
        </authorList>
    </citation>
    <scope>NUCLEOTIDE SEQUENCE [LARGE SCALE GENOMIC DNA]</scope>
    <source>
        <strain evidence="1 2">123E</strain>
    </source>
</reference>
<sequence>MSFPEGRYRISSVHPENYRLAFYGHWAVQANVSSHVTVEIVNEAGAQKIRFNDHSITPSTSDWFGHENNLDPESRVVQQTPERGLTGQNLLWAITPSGPDVYFIKVWNGDFAWTIPQDPKNPTDILLQPAEGLPNQHWKIVPA</sequence>
<protein>
    <recommendedName>
        <fullName evidence="3">Ricin-type beta-trefoil lectin domain protein</fullName>
    </recommendedName>
</protein>
<accession>A0A074RPH6</accession>
<keyword evidence="2" id="KW-1185">Reference proteome</keyword>
<name>A0A074RPH6_9AGAM</name>
<dbReference type="OrthoDB" id="3132444at2759"/>
<comment type="caution">
    <text evidence="1">The sequence shown here is derived from an EMBL/GenBank/DDBJ whole genome shotgun (WGS) entry which is preliminary data.</text>
</comment>
<dbReference type="InterPro" id="IPR035992">
    <property type="entry name" value="Ricin_B-like_lectins"/>
</dbReference>
<dbReference type="SUPFAM" id="SSF50370">
    <property type="entry name" value="Ricin B-like lectins"/>
    <property type="match status" value="1"/>
</dbReference>
<evidence type="ECO:0000313" key="2">
    <source>
        <dbReference type="Proteomes" id="UP000027456"/>
    </source>
</evidence>
<proteinExistence type="predicted"/>
<evidence type="ECO:0000313" key="1">
    <source>
        <dbReference type="EMBL" id="KEP46593.1"/>
    </source>
</evidence>
<gene>
    <name evidence="1" type="ORF">V565_190880</name>
</gene>
<dbReference type="Gene3D" id="2.80.10.50">
    <property type="match status" value="1"/>
</dbReference>
<dbReference type="EMBL" id="AZST01001033">
    <property type="protein sequence ID" value="KEP46593.1"/>
    <property type="molecule type" value="Genomic_DNA"/>
</dbReference>
<organism evidence="1 2">
    <name type="scientific">Rhizoctonia solani 123E</name>
    <dbReference type="NCBI Taxonomy" id="1423351"/>
    <lineage>
        <taxon>Eukaryota</taxon>
        <taxon>Fungi</taxon>
        <taxon>Dikarya</taxon>
        <taxon>Basidiomycota</taxon>
        <taxon>Agaricomycotina</taxon>
        <taxon>Agaricomycetes</taxon>
        <taxon>Cantharellales</taxon>
        <taxon>Ceratobasidiaceae</taxon>
        <taxon>Rhizoctonia</taxon>
    </lineage>
</organism>
<evidence type="ECO:0008006" key="3">
    <source>
        <dbReference type="Google" id="ProtNLM"/>
    </source>
</evidence>